<feature type="transmembrane region" description="Helical" evidence="1">
    <location>
        <begin position="130"/>
        <end position="152"/>
    </location>
</feature>
<feature type="transmembrane region" description="Helical" evidence="1">
    <location>
        <begin position="191"/>
        <end position="212"/>
    </location>
</feature>
<dbReference type="EMBL" id="LARY01000001">
    <property type="protein sequence ID" value="RDX02352.1"/>
    <property type="molecule type" value="Genomic_DNA"/>
</dbReference>
<dbReference type="PANTHER" id="PTHR14969:SF13">
    <property type="entry name" value="AT30094P"/>
    <property type="match status" value="1"/>
</dbReference>
<keyword evidence="4" id="KW-1185">Reference proteome</keyword>
<name>A0A3D8TU31_9LIST</name>
<evidence type="ECO:0000313" key="4">
    <source>
        <dbReference type="Proteomes" id="UP000257055"/>
    </source>
</evidence>
<feature type="transmembrane region" description="Helical" evidence="1">
    <location>
        <begin position="68"/>
        <end position="86"/>
    </location>
</feature>
<keyword evidence="1" id="KW-0472">Membrane</keyword>
<evidence type="ECO:0000259" key="2">
    <source>
        <dbReference type="SMART" id="SM00014"/>
    </source>
</evidence>
<dbReference type="AlphaFoldDB" id="A0A3D8TU31"/>
<keyword evidence="1" id="KW-1133">Transmembrane helix</keyword>
<keyword evidence="1" id="KW-0812">Transmembrane</keyword>
<evidence type="ECO:0000256" key="1">
    <source>
        <dbReference type="SAM" id="Phobius"/>
    </source>
</evidence>
<dbReference type="InterPro" id="IPR036938">
    <property type="entry name" value="PAP2/HPO_sf"/>
</dbReference>
<dbReference type="Gene3D" id="1.20.144.10">
    <property type="entry name" value="Phosphatidic acid phosphatase type 2/haloperoxidase"/>
    <property type="match status" value="2"/>
</dbReference>
<dbReference type="SMART" id="SM00014">
    <property type="entry name" value="acidPPc"/>
    <property type="match status" value="1"/>
</dbReference>
<dbReference type="RefSeq" id="WP_115752030.1">
    <property type="nucleotide sequence ID" value="NZ_LARY01000001.1"/>
</dbReference>
<accession>A0A3D8TU31</accession>
<comment type="caution">
    <text evidence="3">The sequence shown here is derived from an EMBL/GenBank/DDBJ whole genome shotgun (WGS) entry which is preliminary data.</text>
</comment>
<dbReference type="Pfam" id="PF01569">
    <property type="entry name" value="PAP2"/>
    <property type="match status" value="1"/>
</dbReference>
<dbReference type="PANTHER" id="PTHR14969">
    <property type="entry name" value="SPHINGOSINE-1-PHOSPHATE PHOSPHOHYDROLASE"/>
    <property type="match status" value="1"/>
</dbReference>
<feature type="transmembrane region" description="Helical" evidence="1">
    <location>
        <begin position="159"/>
        <end position="179"/>
    </location>
</feature>
<dbReference type="CDD" id="cd03392">
    <property type="entry name" value="PAP2_like_2"/>
    <property type="match status" value="1"/>
</dbReference>
<feature type="domain" description="Phosphatidic acid phosphatase type 2/haloperoxidase" evidence="2">
    <location>
        <begin position="95"/>
        <end position="206"/>
    </location>
</feature>
<dbReference type="Proteomes" id="UP000257055">
    <property type="component" value="Unassembled WGS sequence"/>
</dbReference>
<proteinExistence type="predicted"/>
<protein>
    <submittedName>
        <fullName evidence="3">Phosphoesterase</fullName>
    </submittedName>
</protein>
<organism evidence="3 4">
    <name type="scientific">Listeria kieliensis</name>
    <dbReference type="NCBI Taxonomy" id="1621700"/>
    <lineage>
        <taxon>Bacteria</taxon>
        <taxon>Bacillati</taxon>
        <taxon>Bacillota</taxon>
        <taxon>Bacilli</taxon>
        <taxon>Bacillales</taxon>
        <taxon>Listeriaceae</taxon>
        <taxon>Listeria</taxon>
    </lineage>
</organism>
<evidence type="ECO:0000313" key="3">
    <source>
        <dbReference type="EMBL" id="RDX02352.1"/>
    </source>
</evidence>
<feature type="transmembrane region" description="Helical" evidence="1">
    <location>
        <begin position="93"/>
        <end position="110"/>
    </location>
</feature>
<reference evidence="4" key="1">
    <citation type="submission" date="2015-04" db="EMBL/GenBank/DDBJ databases">
        <authorList>
            <person name="Schardt J."/>
            <person name="Mueller-Herbst S."/>
            <person name="Scherer S."/>
            <person name="Huptas C."/>
        </authorList>
    </citation>
    <scope>NUCLEOTIDE SEQUENCE [LARGE SCALE GENOMIC DNA]</scope>
    <source>
        <strain evidence="4">Kiel-L1</strain>
    </source>
</reference>
<gene>
    <name evidence="3" type="ORF">UR08_02210</name>
</gene>
<dbReference type="InterPro" id="IPR000326">
    <property type="entry name" value="PAP2/HPO"/>
</dbReference>
<dbReference type="SUPFAM" id="SSF48317">
    <property type="entry name" value="Acid phosphatase/Vanadium-dependent haloperoxidase"/>
    <property type="match status" value="1"/>
</dbReference>
<sequence>MNSNGKKALPLLIIGVIALIAFIFEAVSVAKSSNWVAKFDLSWIARIRDGHLEAGTTKLVKFLTHFGSAEYVIVMTIIVVIVLFILRKFTVGLWFGGTVLFCGVVLNYLLKHFVERSRPDSSNWLVSETGFSYPSGHATATSIFYGLAALFLIFTVRQIWAKIVIGALGLFVIFYILYSRIYLGVHYPTDVLGGFLFGMASIFISTGVYFLVRKPLHQLLTKWRLKDLSKVE</sequence>
<feature type="transmembrane region" description="Helical" evidence="1">
    <location>
        <begin position="9"/>
        <end position="30"/>
    </location>
</feature>